<dbReference type="InterPro" id="IPR013321">
    <property type="entry name" value="Arc_rbn_hlx_hlx"/>
</dbReference>
<name>A0ABX0M4T9_9BURK</name>
<gene>
    <name evidence="3" type="ORF">F1609_07940</name>
</gene>
<dbReference type="GO" id="GO:0003677">
    <property type="term" value="F:DNA binding"/>
    <property type="evidence" value="ECO:0007669"/>
    <property type="project" value="UniProtKB-KW"/>
</dbReference>
<proteinExistence type="predicted"/>
<evidence type="ECO:0000313" key="3">
    <source>
        <dbReference type="EMBL" id="NHZ40090.1"/>
    </source>
</evidence>
<sequence length="124" mass="14372">MTQDPKKIVSRESDKFMLRFPEGMREHVADAAARNRRSMNAEILARLEQTFRWDAVGHQHPGELTAEIETSAARLQELVREFRMQQVVISPSHSPLPYIDEEDDVDIPDMPAVPRHTRTRRTPK</sequence>
<feature type="compositionally biased region" description="Basic residues" evidence="1">
    <location>
        <begin position="115"/>
        <end position="124"/>
    </location>
</feature>
<dbReference type="RefSeq" id="WP_167075937.1">
    <property type="nucleotide sequence ID" value="NZ_VVIW01000003.1"/>
</dbReference>
<dbReference type="EMBL" id="VVIW01000003">
    <property type="protein sequence ID" value="NHZ40090.1"/>
    <property type="molecule type" value="Genomic_DNA"/>
</dbReference>
<dbReference type="Proteomes" id="UP000819052">
    <property type="component" value="Unassembled WGS sequence"/>
</dbReference>
<feature type="domain" description="Arc-like DNA binding" evidence="2">
    <location>
        <begin position="10"/>
        <end position="52"/>
    </location>
</feature>
<dbReference type="SUPFAM" id="SSF47598">
    <property type="entry name" value="Ribbon-helix-helix"/>
    <property type="match status" value="1"/>
</dbReference>
<protein>
    <submittedName>
        <fullName evidence="3">Arc family DNA-binding protein</fullName>
    </submittedName>
</protein>
<evidence type="ECO:0000259" key="2">
    <source>
        <dbReference type="Pfam" id="PF03869"/>
    </source>
</evidence>
<dbReference type="InterPro" id="IPR005569">
    <property type="entry name" value="Arc_DNA-bd_dom"/>
</dbReference>
<dbReference type="InterPro" id="IPR010985">
    <property type="entry name" value="Ribbon_hlx_hlx"/>
</dbReference>
<dbReference type="Pfam" id="PF03869">
    <property type="entry name" value="Arc"/>
    <property type="match status" value="1"/>
</dbReference>
<evidence type="ECO:0000313" key="4">
    <source>
        <dbReference type="Proteomes" id="UP000819052"/>
    </source>
</evidence>
<keyword evidence="4" id="KW-1185">Reference proteome</keyword>
<accession>A0ABX0M4T9</accession>
<keyword evidence="3" id="KW-0238">DNA-binding</keyword>
<feature type="region of interest" description="Disordered" evidence="1">
    <location>
        <begin position="91"/>
        <end position="124"/>
    </location>
</feature>
<evidence type="ECO:0000256" key="1">
    <source>
        <dbReference type="SAM" id="MobiDB-lite"/>
    </source>
</evidence>
<reference evidence="3 4" key="1">
    <citation type="submission" date="2019-09" db="EMBL/GenBank/DDBJ databases">
        <title>Taxonomy of Antarctic Massilia spp.: description of Massilia rubra sp. nov., Massilia aquatica sp. nov., Massilia mucilaginosa sp. nov., Massilia frigida sp. nov. isolated from streams, lakes and regoliths.</title>
        <authorList>
            <person name="Holochova P."/>
            <person name="Sedlacek I."/>
            <person name="Kralova S."/>
            <person name="Maslanova I."/>
            <person name="Busse H.-J."/>
            <person name="Stankova E."/>
            <person name="Vrbovska V."/>
            <person name="Kovarovic V."/>
            <person name="Bartak M."/>
            <person name="Svec P."/>
            <person name="Pantucek R."/>
        </authorList>
    </citation>
    <scope>NUCLEOTIDE SEQUENCE [LARGE SCALE GENOMIC DNA]</scope>
    <source>
        <strain evidence="3 4">CCM 8693</strain>
    </source>
</reference>
<comment type="caution">
    <text evidence="3">The sequence shown here is derived from an EMBL/GenBank/DDBJ whole genome shotgun (WGS) entry which is preliminary data.</text>
</comment>
<dbReference type="Gene3D" id="1.10.1220.10">
    <property type="entry name" value="Met repressor-like"/>
    <property type="match status" value="1"/>
</dbReference>
<organism evidence="3 4">
    <name type="scientific">Massilia aquatica</name>
    <dbReference type="NCBI Taxonomy" id="2609000"/>
    <lineage>
        <taxon>Bacteria</taxon>
        <taxon>Pseudomonadati</taxon>
        <taxon>Pseudomonadota</taxon>
        <taxon>Betaproteobacteria</taxon>
        <taxon>Burkholderiales</taxon>
        <taxon>Oxalobacteraceae</taxon>
        <taxon>Telluria group</taxon>
        <taxon>Massilia</taxon>
    </lineage>
</organism>